<sequence>MQRQMYSLGCHSACTFLKNKRSGNKSSGVHSKKQKTD</sequence>
<name>A0A0A9C364_ARUDO</name>
<dbReference type="EMBL" id="GBRH01230065">
    <property type="protein sequence ID" value="JAD67830.1"/>
    <property type="molecule type" value="Transcribed_RNA"/>
</dbReference>
<evidence type="ECO:0000313" key="1">
    <source>
        <dbReference type="EMBL" id="JAD67830.1"/>
    </source>
</evidence>
<organism evidence="1">
    <name type="scientific">Arundo donax</name>
    <name type="common">Giant reed</name>
    <name type="synonym">Donax arundinaceus</name>
    <dbReference type="NCBI Taxonomy" id="35708"/>
    <lineage>
        <taxon>Eukaryota</taxon>
        <taxon>Viridiplantae</taxon>
        <taxon>Streptophyta</taxon>
        <taxon>Embryophyta</taxon>
        <taxon>Tracheophyta</taxon>
        <taxon>Spermatophyta</taxon>
        <taxon>Magnoliopsida</taxon>
        <taxon>Liliopsida</taxon>
        <taxon>Poales</taxon>
        <taxon>Poaceae</taxon>
        <taxon>PACMAD clade</taxon>
        <taxon>Arundinoideae</taxon>
        <taxon>Arundineae</taxon>
        <taxon>Arundo</taxon>
    </lineage>
</organism>
<protein>
    <submittedName>
        <fullName evidence="1">Uncharacterized protein</fullName>
    </submittedName>
</protein>
<reference evidence="1" key="2">
    <citation type="journal article" date="2015" name="Data Brief">
        <title>Shoot transcriptome of the giant reed, Arundo donax.</title>
        <authorList>
            <person name="Barrero R.A."/>
            <person name="Guerrero F.D."/>
            <person name="Moolhuijzen P."/>
            <person name="Goolsby J.A."/>
            <person name="Tidwell J."/>
            <person name="Bellgard S.E."/>
            <person name="Bellgard M.I."/>
        </authorList>
    </citation>
    <scope>NUCLEOTIDE SEQUENCE</scope>
    <source>
        <tissue evidence="1">Shoot tissue taken approximately 20 cm above the soil surface</tissue>
    </source>
</reference>
<reference evidence="1" key="1">
    <citation type="submission" date="2014-09" db="EMBL/GenBank/DDBJ databases">
        <authorList>
            <person name="Magalhaes I.L.F."/>
            <person name="Oliveira U."/>
            <person name="Santos F.R."/>
            <person name="Vidigal T.H.D.A."/>
            <person name="Brescovit A.D."/>
            <person name="Santos A.J."/>
        </authorList>
    </citation>
    <scope>NUCLEOTIDE SEQUENCE</scope>
    <source>
        <tissue evidence="1">Shoot tissue taken approximately 20 cm above the soil surface</tissue>
    </source>
</reference>
<proteinExistence type="predicted"/>
<dbReference type="AlphaFoldDB" id="A0A0A9C364"/>
<accession>A0A0A9C364</accession>